<sequence>MESPFRIREEDKAALNDSEKFQAVRLRLQESARLEYAHHDDRQKARQKTKEPGSLTKGRFCTLHGNEIVSSEKKTFQLHRDILHALFTPLLQFLRQASLVAALAVPDQPRSDLELAFRGDARSAYAWLRCIVTEERNWCLTKGCPACVVLHVFQSEPLVRLIIIACRFPEYMRSAGLGRCQHHVPSFRFWLTALKDAVERDPFWDDGSLGKGSSPSHGCDSDLGAYYLLSSVTQLKEVQVCLKYGADIQSQVKYPMNYLNYYHINGAREGLIDEYYGRSRRLLQVDDLGCDTAELHPEFRQFTPILTPDV</sequence>
<proteinExistence type="predicted"/>
<protein>
    <submittedName>
        <fullName evidence="1">Uncharacterized protein</fullName>
    </submittedName>
</protein>
<dbReference type="EMBL" id="DS016981">
    <property type="protein sequence ID" value="KMU82780.1"/>
    <property type="molecule type" value="Genomic_DNA"/>
</dbReference>
<accession>A0A0J8RC51</accession>
<name>A0A0J8RC51_COCIT</name>
<dbReference type="AlphaFoldDB" id="A0A0J8RC51"/>
<dbReference type="STRING" id="396776.A0A0J8RC51"/>
<dbReference type="VEuPathDB" id="FungiDB:CIHG_00563"/>
<evidence type="ECO:0000313" key="2">
    <source>
        <dbReference type="Proteomes" id="UP000054563"/>
    </source>
</evidence>
<dbReference type="Proteomes" id="UP000054563">
    <property type="component" value="Unassembled WGS sequence"/>
</dbReference>
<gene>
    <name evidence="1" type="ORF">CIHG_00563</name>
</gene>
<reference evidence="2" key="1">
    <citation type="journal article" date="2010" name="Genome Res.">
        <title>Population genomic sequencing of Coccidioides fungi reveals recent hybridization and transposon control.</title>
        <authorList>
            <person name="Neafsey D.E."/>
            <person name="Barker B.M."/>
            <person name="Sharpton T.J."/>
            <person name="Stajich J.E."/>
            <person name="Park D.J."/>
            <person name="Whiston E."/>
            <person name="Hung C.-Y."/>
            <person name="McMahan C."/>
            <person name="White J."/>
            <person name="Sykes S."/>
            <person name="Heiman D."/>
            <person name="Young S."/>
            <person name="Zeng Q."/>
            <person name="Abouelleil A."/>
            <person name="Aftuck L."/>
            <person name="Bessette D."/>
            <person name="Brown A."/>
            <person name="FitzGerald M."/>
            <person name="Lui A."/>
            <person name="Macdonald J.P."/>
            <person name="Priest M."/>
            <person name="Orbach M.J."/>
            <person name="Galgiani J.N."/>
            <person name="Kirkland T.N."/>
            <person name="Cole G.T."/>
            <person name="Birren B.W."/>
            <person name="Henn M.R."/>
            <person name="Taylor J.W."/>
            <person name="Rounsley S.D."/>
        </authorList>
    </citation>
    <scope>NUCLEOTIDE SEQUENCE [LARGE SCALE GENOMIC DNA]</scope>
    <source>
        <strain evidence="2">H538.4</strain>
    </source>
</reference>
<dbReference type="OrthoDB" id="4167997at2759"/>
<dbReference type="eggNOG" id="ENOG502SMZT">
    <property type="taxonomic scope" value="Eukaryota"/>
</dbReference>
<organism evidence="1 2">
    <name type="scientific">Coccidioides immitis H538.4</name>
    <dbReference type="NCBI Taxonomy" id="396776"/>
    <lineage>
        <taxon>Eukaryota</taxon>
        <taxon>Fungi</taxon>
        <taxon>Dikarya</taxon>
        <taxon>Ascomycota</taxon>
        <taxon>Pezizomycotina</taxon>
        <taxon>Eurotiomycetes</taxon>
        <taxon>Eurotiomycetidae</taxon>
        <taxon>Onygenales</taxon>
        <taxon>Onygenaceae</taxon>
        <taxon>Coccidioides</taxon>
    </lineage>
</organism>
<evidence type="ECO:0000313" key="1">
    <source>
        <dbReference type="EMBL" id="KMU82780.1"/>
    </source>
</evidence>